<dbReference type="Proteomes" id="UP000644507">
    <property type="component" value="Unassembled WGS sequence"/>
</dbReference>
<gene>
    <name evidence="1" type="ORF">GCM10007100_23760</name>
</gene>
<reference evidence="1" key="1">
    <citation type="journal article" date="2014" name="Int. J. Syst. Evol. Microbiol.">
        <title>Complete genome sequence of Corynebacterium casei LMG S-19264T (=DSM 44701T), isolated from a smear-ripened cheese.</title>
        <authorList>
            <consortium name="US DOE Joint Genome Institute (JGI-PGF)"/>
            <person name="Walter F."/>
            <person name="Albersmeier A."/>
            <person name="Kalinowski J."/>
            <person name="Ruckert C."/>
        </authorList>
    </citation>
    <scope>NUCLEOTIDE SEQUENCE</scope>
    <source>
        <strain evidence="1">KCTC 12988</strain>
    </source>
</reference>
<accession>A0A918TMU3</accession>
<keyword evidence="2" id="KW-1185">Reference proteome</keyword>
<sequence length="87" mass="9741">MKIHEHRIKILLNTEEFSQLFQYHSEGKLLGSPVDLETDLESYFEGVGVEDLSGCFGMAAGDLVEKLQLFSGPLVETELVFDLIVSH</sequence>
<evidence type="ECO:0000313" key="1">
    <source>
        <dbReference type="EMBL" id="GHC56112.1"/>
    </source>
</evidence>
<protein>
    <submittedName>
        <fullName evidence="1">Uncharacterized protein</fullName>
    </submittedName>
</protein>
<reference evidence="1" key="2">
    <citation type="submission" date="2020-09" db="EMBL/GenBank/DDBJ databases">
        <authorList>
            <person name="Sun Q."/>
            <person name="Kim S."/>
        </authorList>
    </citation>
    <scope>NUCLEOTIDE SEQUENCE</scope>
    <source>
        <strain evidence="1">KCTC 12988</strain>
    </source>
</reference>
<dbReference type="AlphaFoldDB" id="A0A918TMU3"/>
<proteinExistence type="predicted"/>
<evidence type="ECO:0000313" key="2">
    <source>
        <dbReference type="Proteomes" id="UP000644507"/>
    </source>
</evidence>
<dbReference type="RefSeq" id="WP_189570183.1">
    <property type="nucleotide sequence ID" value="NZ_BMXI01000009.1"/>
</dbReference>
<dbReference type="EMBL" id="BMXI01000009">
    <property type="protein sequence ID" value="GHC56112.1"/>
    <property type="molecule type" value="Genomic_DNA"/>
</dbReference>
<comment type="caution">
    <text evidence="1">The sequence shown here is derived from an EMBL/GenBank/DDBJ whole genome shotgun (WGS) entry which is preliminary data.</text>
</comment>
<name>A0A918TMU3_9BACT</name>
<organism evidence="1 2">
    <name type="scientific">Roseibacillus persicicus</name>
    <dbReference type="NCBI Taxonomy" id="454148"/>
    <lineage>
        <taxon>Bacteria</taxon>
        <taxon>Pseudomonadati</taxon>
        <taxon>Verrucomicrobiota</taxon>
        <taxon>Verrucomicrobiia</taxon>
        <taxon>Verrucomicrobiales</taxon>
        <taxon>Verrucomicrobiaceae</taxon>
        <taxon>Roseibacillus</taxon>
    </lineage>
</organism>